<dbReference type="AlphaFoldDB" id="A0A6J4CZI5"/>
<comment type="subunit">
    <text evidence="5">Self-interacts. Interacts with FtsZ.</text>
</comment>
<dbReference type="EMBL" id="AP023036">
    <property type="protein sequence ID" value="BCD46217.1"/>
    <property type="molecule type" value="Genomic_DNA"/>
</dbReference>
<dbReference type="InterPro" id="IPR020823">
    <property type="entry name" value="Cell_div_FtsA"/>
</dbReference>
<name>A0A6J4CZI5_9HELI</name>
<dbReference type="GO" id="GO:0043093">
    <property type="term" value="P:FtsZ-dependent cytokinesis"/>
    <property type="evidence" value="ECO:0007669"/>
    <property type="project" value="UniProtKB-UniRule"/>
</dbReference>
<dbReference type="GeneID" id="56928415"/>
<reference evidence="8 11" key="2">
    <citation type="submission" date="2020-04" db="EMBL/GenBank/DDBJ databases">
        <title>Genomic analysis of gastric non-Helicobacter pylori Helicobacters isolated in Japan.</title>
        <authorList>
            <person name="Suzuki M."/>
            <person name="Rimbara E."/>
        </authorList>
    </citation>
    <scope>NUCLEOTIDE SEQUENCE [LARGE SCALE GENOMIC DNA]</scope>
    <source>
        <strain evidence="8 11">NHP19-0020</strain>
    </source>
</reference>
<comment type="similarity">
    <text evidence="5 6">Belongs to the FtsA/MreB family.</text>
</comment>
<evidence type="ECO:0000256" key="6">
    <source>
        <dbReference type="PIRNR" id="PIRNR003101"/>
    </source>
</evidence>
<keyword evidence="4 5" id="KW-0131">Cell cycle</keyword>
<dbReference type="CDD" id="cd24048">
    <property type="entry name" value="ASKHA_NBD_FtsA"/>
    <property type="match status" value="1"/>
</dbReference>
<keyword evidence="1 5" id="KW-1003">Cell membrane</keyword>
<dbReference type="Pfam" id="PF02491">
    <property type="entry name" value="SHS2_FTSA"/>
    <property type="match status" value="1"/>
</dbReference>
<dbReference type="Gene3D" id="3.30.420.40">
    <property type="match status" value="2"/>
</dbReference>
<dbReference type="SMART" id="SM00842">
    <property type="entry name" value="FtsA"/>
    <property type="match status" value="1"/>
</dbReference>
<protein>
    <recommendedName>
        <fullName evidence="5 6">Cell division protein FtsA</fullName>
    </recommendedName>
</protein>
<evidence type="ECO:0000313" key="11">
    <source>
        <dbReference type="Proteomes" id="UP000509742"/>
    </source>
</evidence>
<evidence type="ECO:0000256" key="1">
    <source>
        <dbReference type="ARBA" id="ARBA00022475"/>
    </source>
</evidence>
<dbReference type="Pfam" id="PF14450">
    <property type="entry name" value="FtsA"/>
    <property type="match status" value="1"/>
</dbReference>
<sequence length="461" mass="50916">MNPIILGVDIGSSKICAIIAEIKEGTPQVIGVSVHKSEGVKKGNISNISQAGEIVKRAIEDAKRMAGLNFVEKAIVSISGACTQSVNSSGLINVPNNEITLKEINRVLDTALHSAHIPTGYEVIHILPYQFKLDNQDNIEDPMGMSGSRLEVSTHIVTVQRSSLENLRRTIQIAGVKIENVVLSAYAASIAVLNEDDKALGVACIDLGGGTCNMMVYGGSSMCFNNYLNVGSEHIRDDLASILEVPLGVAEYIKRQYGNLIAEESDQEIEVPDISSENKKNRLSLKLVHDIIRARVVETFDVLNRRLKQSNLQDSIRRGVVLTGGMTHVEGIRNVASVIFGNIPVRIAKPVELNGLFEELKDPTSSVAIGLILYGAGKHTNYEKDSEKVIRYKENKHTELPSAFTYTQERNYIETDLTNLKHTNEVESVKERKKDIMYPHKEVPKRGGFLERIKEWGSKLF</sequence>
<dbReference type="PANTHER" id="PTHR32432">
    <property type="entry name" value="CELL DIVISION PROTEIN FTSA-RELATED"/>
    <property type="match status" value="1"/>
</dbReference>
<comment type="subcellular location">
    <subcellularLocation>
        <location evidence="5">Cell membrane</location>
        <topology evidence="5">Peripheral membrane protein</topology>
        <orientation evidence="5">Cytoplasmic side</orientation>
    </subcellularLocation>
    <text evidence="5">Localizes to the Z ring in an FtsZ-dependent manner. Targeted to the membrane through a conserved C-terminal amphipathic helix.</text>
</comment>
<dbReference type="EMBL" id="AP019774">
    <property type="protein sequence ID" value="BCD70554.1"/>
    <property type="molecule type" value="Genomic_DNA"/>
</dbReference>
<dbReference type="RefSeq" id="WP_006564025.1">
    <property type="nucleotide sequence ID" value="NZ_AP019774.1"/>
</dbReference>
<organism evidence="9 10">
    <name type="scientific">Helicobacter suis</name>
    <dbReference type="NCBI Taxonomy" id="104628"/>
    <lineage>
        <taxon>Bacteria</taxon>
        <taxon>Pseudomonadati</taxon>
        <taxon>Campylobacterota</taxon>
        <taxon>Epsilonproteobacteria</taxon>
        <taxon>Campylobacterales</taxon>
        <taxon>Helicobacteraceae</taxon>
        <taxon>Helicobacter</taxon>
    </lineage>
</organism>
<evidence type="ECO:0000313" key="10">
    <source>
        <dbReference type="Proteomes" id="UP000317935"/>
    </source>
</evidence>
<dbReference type="InterPro" id="IPR050696">
    <property type="entry name" value="FtsA/MreB"/>
</dbReference>
<dbReference type="Proteomes" id="UP000509742">
    <property type="component" value="Chromosome"/>
</dbReference>
<comment type="function">
    <text evidence="5 6">Cell division protein that is involved in the assembly of the Z ring. May serve as a membrane anchor for the Z ring.</text>
</comment>
<evidence type="ECO:0000256" key="4">
    <source>
        <dbReference type="ARBA" id="ARBA00023306"/>
    </source>
</evidence>
<evidence type="ECO:0000313" key="9">
    <source>
        <dbReference type="EMBL" id="BCD70554.1"/>
    </source>
</evidence>
<evidence type="ECO:0000313" key="8">
    <source>
        <dbReference type="EMBL" id="BCD46217.1"/>
    </source>
</evidence>
<keyword evidence="11" id="KW-1185">Reference proteome</keyword>
<dbReference type="HAMAP" id="MF_02033">
    <property type="entry name" value="FtsA"/>
    <property type="match status" value="1"/>
</dbReference>
<feature type="domain" description="SHS2" evidence="7">
    <location>
        <begin position="5"/>
        <end position="192"/>
    </location>
</feature>
<proteinExistence type="inferred from homology"/>
<dbReference type="NCBIfam" id="TIGR01174">
    <property type="entry name" value="ftsA"/>
    <property type="match status" value="1"/>
</dbReference>
<evidence type="ECO:0000256" key="2">
    <source>
        <dbReference type="ARBA" id="ARBA00022618"/>
    </source>
</evidence>
<evidence type="ECO:0000256" key="5">
    <source>
        <dbReference type="HAMAP-Rule" id="MF_02033"/>
    </source>
</evidence>
<evidence type="ECO:0000259" key="7">
    <source>
        <dbReference type="SMART" id="SM00842"/>
    </source>
</evidence>
<dbReference type="GO" id="GO:0009898">
    <property type="term" value="C:cytoplasmic side of plasma membrane"/>
    <property type="evidence" value="ECO:0007669"/>
    <property type="project" value="UniProtKB-UniRule"/>
</dbReference>
<keyword evidence="3 5" id="KW-0472">Membrane</keyword>
<dbReference type="GO" id="GO:0032153">
    <property type="term" value="C:cell division site"/>
    <property type="evidence" value="ECO:0007669"/>
    <property type="project" value="UniProtKB-UniRule"/>
</dbReference>
<accession>A0A6J4CZI5</accession>
<dbReference type="InterPro" id="IPR003494">
    <property type="entry name" value="SHS2_FtsA"/>
</dbReference>
<dbReference type="PIRSF" id="PIRSF003101">
    <property type="entry name" value="FtsA"/>
    <property type="match status" value="1"/>
</dbReference>
<evidence type="ECO:0000256" key="3">
    <source>
        <dbReference type="ARBA" id="ARBA00023136"/>
    </source>
</evidence>
<dbReference type="Gene3D" id="3.30.1490.110">
    <property type="match status" value="1"/>
</dbReference>
<keyword evidence="2 5" id="KW-0132">Cell division</keyword>
<gene>
    <name evidence="5 9" type="primary">ftsA</name>
    <name evidence="8" type="ORF">NHP190020_12560</name>
    <name evidence="9" type="ORF">SNTW_11990</name>
</gene>
<dbReference type="PANTHER" id="PTHR32432:SF4">
    <property type="entry name" value="CELL DIVISION PROTEIN FTSA"/>
    <property type="match status" value="1"/>
</dbReference>
<dbReference type="SUPFAM" id="SSF53067">
    <property type="entry name" value="Actin-like ATPase domain"/>
    <property type="match status" value="2"/>
</dbReference>
<dbReference type="Proteomes" id="UP000317935">
    <property type="component" value="Chromosome"/>
</dbReference>
<reference evidence="9 10" key="1">
    <citation type="submission" date="2019-06" db="EMBL/GenBank/DDBJ databases">
        <title>Complete genome sequence of Helicobacter suis SNTW101c.</title>
        <authorList>
            <person name="Rimbara E."/>
            <person name="Suzuki M."/>
            <person name="Matsui H."/>
            <person name="Nakamura M."/>
            <person name="Mori S."/>
            <person name="Shibayama K."/>
        </authorList>
    </citation>
    <scope>NUCLEOTIDE SEQUENCE [LARGE SCALE GENOMIC DNA]</scope>
    <source>
        <strain evidence="9 10">SNTW101c</strain>
    </source>
</reference>
<dbReference type="InterPro" id="IPR043129">
    <property type="entry name" value="ATPase_NBD"/>
</dbReference>